<name>Q4SPA9_TETNG</name>
<accession>Q4SPA9</accession>
<dbReference type="AlphaFoldDB" id="Q4SPA9"/>
<dbReference type="KEGG" id="tng:GSTEN00014929G001"/>
<organism evidence="1">
    <name type="scientific">Tetraodon nigroviridis</name>
    <name type="common">Spotted green pufferfish</name>
    <name type="synonym">Chelonodon nigroviridis</name>
    <dbReference type="NCBI Taxonomy" id="99883"/>
    <lineage>
        <taxon>Eukaryota</taxon>
        <taxon>Metazoa</taxon>
        <taxon>Chordata</taxon>
        <taxon>Craniata</taxon>
        <taxon>Vertebrata</taxon>
        <taxon>Euteleostomi</taxon>
        <taxon>Actinopterygii</taxon>
        <taxon>Neopterygii</taxon>
        <taxon>Teleostei</taxon>
        <taxon>Neoteleostei</taxon>
        <taxon>Acanthomorphata</taxon>
        <taxon>Eupercaria</taxon>
        <taxon>Tetraodontiformes</taxon>
        <taxon>Tetradontoidea</taxon>
        <taxon>Tetraodontidae</taxon>
        <taxon>Tetraodon</taxon>
    </lineage>
</organism>
<sequence length="76" mass="8186">MSDALLAGCLNNRQPRCVRGHGSGGCCLVQRLFLEQTKAFSLNVPLKQRSGPTRGTCELLQQLVELCGPGMVNPCL</sequence>
<protein>
    <submittedName>
        <fullName evidence="1">Chromosome undetermined SCAF14541, whole genome shotgun sequence</fullName>
    </submittedName>
</protein>
<proteinExistence type="predicted"/>
<reference evidence="1" key="1">
    <citation type="journal article" date="2004" name="Nature">
        <title>Genome duplication in the teleost fish Tetraodon nigroviridis reveals the early vertebrate proto-karyotype.</title>
        <authorList>
            <person name="Jaillon O."/>
            <person name="Aury J.-M."/>
            <person name="Brunet F."/>
            <person name="Petit J.-L."/>
            <person name="Stange-Thomann N."/>
            <person name="Mauceli E."/>
            <person name="Bouneau L."/>
            <person name="Fischer C."/>
            <person name="Ozouf-Costaz C."/>
            <person name="Bernot A."/>
            <person name="Nicaud S."/>
            <person name="Jaffe D."/>
            <person name="Fisher S."/>
            <person name="Lutfalla G."/>
            <person name="Dossat C."/>
            <person name="Segurens B."/>
            <person name="Dasilva C."/>
            <person name="Salanoubat M."/>
            <person name="Levy M."/>
            <person name="Boudet N."/>
            <person name="Castellano S."/>
            <person name="Anthouard V."/>
            <person name="Jubin C."/>
            <person name="Castelli V."/>
            <person name="Katinka M."/>
            <person name="Vacherie B."/>
            <person name="Biemont C."/>
            <person name="Skalli Z."/>
            <person name="Cattolico L."/>
            <person name="Poulain J."/>
            <person name="De Berardinis V."/>
            <person name="Cruaud C."/>
            <person name="Duprat S."/>
            <person name="Brottier P."/>
            <person name="Coutanceau J.-P."/>
            <person name="Gouzy J."/>
            <person name="Parra G."/>
            <person name="Lardier G."/>
            <person name="Chapple C."/>
            <person name="McKernan K.J."/>
            <person name="McEwan P."/>
            <person name="Bosak S."/>
            <person name="Kellis M."/>
            <person name="Volff J.-N."/>
            <person name="Guigo R."/>
            <person name="Zody M.C."/>
            <person name="Mesirov J."/>
            <person name="Lindblad-Toh K."/>
            <person name="Birren B."/>
            <person name="Nusbaum C."/>
            <person name="Kahn D."/>
            <person name="Robinson-Rechavi M."/>
            <person name="Laudet V."/>
            <person name="Schachter V."/>
            <person name="Quetier F."/>
            <person name="Saurin W."/>
            <person name="Scarpelli C."/>
            <person name="Wincker P."/>
            <person name="Lander E.S."/>
            <person name="Weissenbach J."/>
            <person name="Roest Crollius H."/>
        </authorList>
    </citation>
    <scope>NUCLEOTIDE SEQUENCE [LARGE SCALE GENOMIC DNA]</scope>
</reference>
<evidence type="ECO:0000313" key="1">
    <source>
        <dbReference type="EMBL" id="CAF97523.1"/>
    </source>
</evidence>
<reference evidence="1" key="2">
    <citation type="submission" date="2004-02" db="EMBL/GenBank/DDBJ databases">
        <authorList>
            <consortium name="Genoscope"/>
            <consortium name="Whitehead Institute Centre for Genome Research"/>
        </authorList>
    </citation>
    <scope>NUCLEOTIDE SEQUENCE</scope>
</reference>
<dbReference type="EMBL" id="CAAE01014541">
    <property type="protein sequence ID" value="CAF97523.1"/>
    <property type="molecule type" value="Genomic_DNA"/>
</dbReference>
<gene>
    <name evidence="1" type="ORF">GSTENG00014929001</name>
</gene>